<sequence length="227" mass="26430">MQSFAREIAPEIEQSYREKRIGRYTYEGVKRVFDICASLVAIILLSPVFLLVSAFVYLGDPGPVIYGQIRIGKNGKPFKMWKFRSMYKNSDRMIDQLTPEQKKQYYTEFKIDNDPRITKIGNILRKTSLDELPQLFNVLFNNMSLIGPRPLIESEIQMNYADTYQELLSVKPGVTGYWQAYARNNATYQSGERQEMELYYVHHASAWLDIKILFKTVITVLKREGAQ</sequence>
<reference evidence="10" key="1">
    <citation type="journal article" date="2021" name="PeerJ">
        <title>Extensive microbial diversity within the chicken gut microbiome revealed by metagenomics and culture.</title>
        <authorList>
            <person name="Gilroy R."/>
            <person name="Ravi A."/>
            <person name="Getino M."/>
            <person name="Pursley I."/>
            <person name="Horton D.L."/>
            <person name="Alikhan N.F."/>
            <person name="Baker D."/>
            <person name="Gharbi K."/>
            <person name="Hall N."/>
            <person name="Watson M."/>
            <person name="Adriaenssens E.M."/>
            <person name="Foster-Nyarko E."/>
            <person name="Jarju S."/>
            <person name="Secka A."/>
            <person name="Antonio M."/>
            <person name="Oren A."/>
            <person name="Chaudhuri R.R."/>
            <person name="La Ragione R."/>
            <person name="Hildebrand F."/>
            <person name="Pallen M.J."/>
        </authorList>
    </citation>
    <scope>NUCLEOTIDE SEQUENCE</scope>
    <source>
        <strain evidence="10">ChiSjej5B23-2810</strain>
    </source>
</reference>
<dbReference type="PANTHER" id="PTHR30576">
    <property type="entry name" value="COLANIC BIOSYNTHESIS UDP-GLUCOSE LIPID CARRIER TRANSFERASE"/>
    <property type="match status" value="1"/>
</dbReference>
<gene>
    <name evidence="10" type="ORF">H9703_06380</name>
</gene>
<evidence type="ECO:0000259" key="9">
    <source>
        <dbReference type="Pfam" id="PF02397"/>
    </source>
</evidence>
<evidence type="ECO:0000256" key="5">
    <source>
        <dbReference type="ARBA" id="ARBA00022692"/>
    </source>
</evidence>
<dbReference type="AlphaFoldDB" id="A0A9D2P7H9"/>
<dbReference type="GO" id="GO:0016780">
    <property type="term" value="F:phosphotransferase activity, for other substituted phosphate groups"/>
    <property type="evidence" value="ECO:0007669"/>
    <property type="project" value="TreeGrafter"/>
</dbReference>
<evidence type="ECO:0000256" key="1">
    <source>
        <dbReference type="ARBA" id="ARBA00004236"/>
    </source>
</evidence>
<name>A0A9D2P7H9_9FIRM</name>
<accession>A0A9D2P7H9</accession>
<evidence type="ECO:0000256" key="2">
    <source>
        <dbReference type="ARBA" id="ARBA00006464"/>
    </source>
</evidence>
<keyword evidence="5 8" id="KW-0812">Transmembrane</keyword>
<comment type="similarity">
    <text evidence="2">Belongs to the bacterial sugar transferase family.</text>
</comment>
<proteinExistence type="inferred from homology"/>
<dbReference type="Proteomes" id="UP000823906">
    <property type="component" value="Unassembled WGS sequence"/>
</dbReference>
<dbReference type="Pfam" id="PF02397">
    <property type="entry name" value="Bac_transf"/>
    <property type="match status" value="1"/>
</dbReference>
<feature type="transmembrane region" description="Helical" evidence="8">
    <location>
        <begin position="32"/>
        <end position="58"/>
    </location>
</feature>
<evidence type="ECO:0000256" key="7">
    <source>
        <dbReference type="ARBA" id="ARBA00023136"/>
    </source>
</evidence>
<comment type="subcellular location">
    <subcellularLocation>
        <location evidence="1">Cell membrane</location>
    </subcellularLocation>
</comment>
<comment type="caution">
    <text evidence="10">The sequence shown here is derived from an EMBL/GenBank/DDBJ whole genome shotgun (WGS) entry which is preliminary data.</text>
</comment>
<keyword evidence="3" id="KW-1003">Cell membrane</keyword>
<dbReference type="InterPro" id="IPR003362">
    <property type="entry name" value="Bact_transf"/>
</dbReference>
<dbReference type="PANTHER" id="PTHR30576:SF4">
    <property type="entry name" value="UNDECAPRENYL-PHOSPHATE GALACTOSE PHOSPHOTRANSFERASE"/>
    <property type="match status" value="1"/>
</dbReference>
<feature type="domain" description="Bacterial sugar transferase" evidence="9">
    <location>
        <begin position="30"/>
        <end position="222"/>
    </location>
</feature>
<keyword evidence="6 8" id="KW-1133">Transmembrane helix</keyword>
<organism evidence="10 11">
    <name type="scientific">Candidatus Faecalibacterium faecigallinarum</name>
    <dbReference type="NCBI Taxonomy" id="2838577"/>
    <lineage>
        <taxon>Bacteria</taxon>
        <taxon>Bacillati</taxon>
        <taxon>Bacillota</taxon>
        <taxon>Clostridia</taxon>
        <taxon>Eubacteriales</taxon>
        <taxon>Oscillospiraceae</taxon>
        <taxon>Faecalibacterium</taxon>
    </lineage>
</organism>
<evidence type="ECO:0000256" key="4">
    <source>
        <dbReference type="ARBA" id="ARBA00022679"/>
    </source>
</evidence>
<keyword evidence="7 8" id="KW-0472">Membrane</keyword>
<dbReference type="EMBL" id="DWWN01000042">
    <property type="protein sequence ID" value="HJC45741.1"/>
    <property type="molecule type" value="Genomic_DNA"/>
</dbReference>
<evidence type="ECO:0000313" key="10">
    <source>
        <dbReference type="EMBL" id="HJC45741.1"/>
    </source>
</evidence>
<reference evidence="10" key="2">
    <citation type="submission" date="2021-04" db="EMBL/GenBank/DDBJ databases">
        <authorList>
            <person name="Gilroy R."/>
        </authorList>
    </citation>
    <scope>NUCLEOTIDE SEQUENCE</scope>
    <source>
        <strain evidence="10">ChiSjej5B23-2810</strain>
    </source>
</reference>
<dbReference type="GO" id="GO:0005886">
    <property type="term" value="C:plasma membrane"/>
    <property type="evidence" value="ECO:0007669"/>
    <property type="project" value="UniProtKB-SubCell"/>
</dbReference>
<evidence type="ECO:0000256" key="6">
    <source>
        <dbReference type="ARBA" id="ARBA00022989"/>
    </source>
</evidence>
<protein>
    <submittedName>
        <fullName evidence="10">Sugar transferase</fullName>
    </submittedName>
</protein>
<keyword evidence="4 10" id="KW-0808">Transferase</keyword>
<evidence type="ECO:0000313" key="11">
    <source>
        <dbReference type="Proteomes" id="UP000823906"/>
    </source>
</evidence>
<evidence type="ECO:0000256" key="3">
    <source>
        <dbReference type="ARBA" id="ARBA00022475"/>
    </source>
</evidence>
<evidence type="ECO:0000256" key="8">
    <source>
        <dbReference type="SAM" id="Phobius"/>
    </source>
</evidence>